<dbReference type="GO" id="GO:0008137">
    <property type="term" value="F:NADH dehydrogenase (ubiquinone) activity"/>
    <property type="evidence" value="ECO:0007669"/>
    <property type="project" value="UniProtKB-UniRule"/>
</dbReference>
<evidence type="ECO:0000259" key="19">
    <source>
        <dbReference type="Pfam" id="PF01059"/>
    </source>
</evidence>
<comment type="similarity">
    <text evidence="3 17">Belongs to the complex I subunit 4 family.</text>
</comment>
<evidence type="ECO:0000256" key="15">
    <source>
        <dbReference type="ARBA" id="ARBA00023136"/>
    </source>
</evidence>
<name>Q5F0F7_PSEGG</name>
<evidence type="ECO:0000313" key="20">
    <source>
        <dbReference type="EMBL" id="AAT52158.1"/>
    </source>
</evidence>
<evidence type="ECO:0000259" key="18">
    <source>
        <dbReference type="Pfam" id="PF00361"/>
    </source>
</evidence>
<comment type="catalytic activity">
    <reaction evidence="16 17">
        <text>a ubiquinone + NADH + 5 H(+)(in) = a ubiquinol + NAD(+) + 4 H(+)(out)</text>
        <dbReference type="Rhea" id="RHEA:29091"/>
        <dbReference type="Rhea" id="RHEA-COMP:9565"/>
        <dbReference type="Rhea" id="RHEA-COMP:9566"/>
        <dbReference type="ChEBI" id="CHEBI:15378"/>
        <dbReference type="ChEBI" id="CHEBI:16389"/>
        <dbReference type="ChEBI" id="CHEBI:17976"/>
        <dbReference type="ChEBI" id="CHEBI:57540"/>
        <dbReference type="ChEBI" id="CHEBI:57945"/>
        <dbReference type="EC" id="7.1.1.2"/>
    </reaction>
</comment>
<evidence type="ECO:0000256" key="7">
    <source>
        <dbReference type="ARBA" id="ARBA00022660"/>
    </source>
</evidence>
<keyword evidence="10 17" id="KW-0249">Electron transport</keyword>
<dbReference type="PANTHER" id="PTHR43507:SF20">
    <property type="entry name" value="NADH-UBIQUINONE OXIDOREDUCTASE CHAIN 4"/>
    <property type="match status" value="1"/>
</dbReference>
<feature type="transmembrane region" description="Helical" evidence="17">
    <location>
        <begin position="181"/>
        <end position="204"/>
    </location>
</feature>
<dbReference type="InterPro" id="IPR001750">
    <property type="entry name" value="ND/Mrp_TM"/>
</dbReference>
<dbReference type="RefSeq" id="YP_214830.1">
    <property type="nucleotide sequence ID" value="NC_006891.1"/>
</dbReference>
<dbReference type="AlphaFoldDB" id="Q5F0F7"/>
<keyword evidence="8 17" id="KW-0812">Transmembrane</keyword>
<evidence type="ECO:0000256" key="5">
    <source>
        <dbReference type="ARBA" id="ARBA00021006"/>
    </source>
</evidence>
<proteinExistence type="inferred from homology"/>
<organism evidence="20">
    <name type="scientific">Pseudocarcinus gigas</name>
    <name type="common">Tasmanian giant crab</name>
    <name type="synonym">Cancer gigas</name>
    <dbReference type="NCBI Taxonomy" id="205354"/>
    <lineage>
        <taxon>Eukaryota</taxon>
        <taxon>Metazoa</taxon>
        <taxon>Ecdysozoa</taxon>
        <taxon>Arthropoda</taxon>
        <taxon>Crustacea</taxon>
        <taxon>Multicrustacea</taxon>
        <taxon>Malacostraca</taxon>
        <taxon>Eumalacostraca</taxon>
        <taxon>Eucarida</taxon>
        <taxon>Decapoda</taxon>
        <taxon>Pleocyemata</taxon>
        <taxon>Brachyura</taxon>
        <taxon>Eubrachyura</taxon>
        <taxon>Xanthoidea</taxon>
        <taxon>Eriphiidae</taxon>
        <taxon>Pseudocarcinus</taxon>
    </lineage>
</organism>
<comment type="function">
    <text evidence="1">Core subunit of the mitochondrial membrane respiratory chain NADH dehydrogenase (Complex I) that is believed to belong to the minimal assembly required for catalysis. Complex I functions in the transfer of electrons from NADH to the respiratory chain. The immediate electron acceptor for the enzyme is believed to be ubiquinone.</text>
</comment>
<dbReference type="EMBL" id="AY562127">
    <property type="protein sequence ID" value="AAT52158.1"/>
    <property type="molecule type" value="Genomic_DNA"/>
</dbReference>
<keyword evidence="6 17" id="KW-0813">Transport</keyword>
<comment type="subcellular location">
    <subcellularLocation>
        <location evidence="2 17">Mitochondrion membrane</location>
        <topology evidence="2 17">Multi-pass membrane protein</topology>
    </subcellularLocation>
</comment>
<dbReference type="GO" id="GO:0042773">
    <property type="term" value="P:ATP synthesis coupled electron transport"/>
    <property type="evidence" value="ECO:0007669"/>
    <property type="project" value="InterPro"/>
</dbReference>
<feature type="transmembrane region" description="Helical" evidence="17">
    <location>
        <begin position="53"/>
        <end position="71"/>
    </location>
</feature>
<evidence type="ECO:0000256" key="10">
    <source>
        <dbReference type="ARBA" id="ARBA00022982"/>
    </source>
</evidence>
<dbReference type="EC" id="7.1.1.2" evidence="4 17"/>
<feature type="transmembrane region" description="Helical" evidence="17">
    <location>
        <begin position="369"/>
        <end position="397"/>
    </location>
</feature>
<keyword evidence="15 17" id="KW-0472">Membrane</keyword>
<feature type="transmembrane region" description="Helical" evidence="17">
    <location>
        <begin position="329"/>
        <end position="349"/>
    </location>
</feature>
<keyword evidence="14 17" id="KW-0496">Mitochondrion</keyword>
<comment type="function">
    <text evidence="17">Core subunit of the mitochondrial membrane respiratory chain NADH dehydrogenase (Complex I) which catalyzes electron transfer from NADH through the respiratory chain, using ubiquinone as an electron acceptor. Essential for the catalytic activity and assembly of complex I.</text>
</comment>
<reference evidence="20" key="1">
    <citation type="journal article" date="2005" name="Mar. Biotechnol.">
        <title>Complete mitochondrial DNA sequences of the decapod crustaceans Pseudocarcinus gigas (Menippidae) and Macrobrachium rosenbergii (Palaemonidae).</title>
        <authorList>
            <person name="Miller A.D."/>
            <person name="Murphy N.P."/>
            <person name="Burridge C.P."/>
            <person name="Austin C.M."/>
        </authorList>
    </citation>
    <scope>NUCLEOTIDE SEQUENCE</scope>
</reference>
<feature type="transmembrane region" description="Helical" evidence="17">
    <location>
        <begin position="216"/>
        <end position="235"/>
    </location>
</feature>
<evidence type="ECO:0000256" key="3">
    <source>
        <dbReference type="ARBA" id="ARBA00009025"/>
    </source>
</evidence>
<dbReference type="GO" id="GO:0031966">
    <property type="term" value="C:mitochondrial membrane"/>
    <property type="evidence" value="ECO:0007669"/>
    <property type="project" value="UniProtKB-SubCell"/>
</dbReference>
<evidence type="ECO:0000256" key="17">
    <source>
        <dbReference type="RuleBase" id="RU003297"/>
    </source>
</evidence>
<feature type="domain" description="NADH:quinone oxidoreductase/Mrp antiporter transmembrane" evidence="18">
    <location>
        <begin position="103"/>
        <end position="390"/>
    </location>
</feature>
<dbReference type="InterPro" id="IPR003918">
    <property type="entry name" value="NADH_UbQ_OxRdtase"/>
</dbReference>
<evidence type="ECO:0000256" key="8">
    <source>
        <dbReference type="ARBA" id="ARBA00022692"/>
    </source>
</evidence>
<feature type="domain" description="NADH:ubiquinone oxidoreductase chain 4 N-terminal" evidence="19">
    <location>
        <begin position="1"/>
        <end position="100"/>
    </location>
</feature>
<evidence type="ECO:0000256" key="2">
    <source>
        <dbReference type="ARBA" id="ARBA00004225"/>
    </source>
</evidence>
<feature type="transmembrane region" description="Helical" evidence="17">
    <location>
        <begin position="247"/>
        <end position="266"/>
    </location>
</feature>
<dbReference type="Pfam" id="PF01059">
    <property type="entry name" value="Oxidored_q5_N"/>
    <property type="match status" value="1"/>
</dbReference>
<dbReference type="CTD" id="4538"/>
<feature type="transmembrane region" description="Helical" evidence="17">
    <location>
        <begin position="107"/>
        <end position="129"/>
    </location>
</feature>
<dbReference type="GO" id="GO:0003954">
    <property type="term" value="F:NADH dehydrogenase activity"/>
    <property type="evidence" value="ECO:0007669"/>
    <property type="project" value="TreeGrafter"/>
</dbReference>
<feature type="transmembrane region" description="Helical" evidence="17">
    <location>
        <begin position="273"/>
        <end position="295"/>
    </location>
</feature>
<evidence type="ECO:0000256" key="16">
    <source>
        <dbReference type="ARBA" id="ARBA00049551"/>
    </source>
</evidence>
<feature type="transmembrane region" description="Helical" evidence="17">
    <location>
        <begin position="83"/>
        <end position="101"/>
    </location>
</feature>
<evidence type="ECO:0000256" key="14">
    <source>
        <dbReference type="ARBA" id="ARBA00023128"/>
    </source>
</evidence>
<dbReference type="Pfam" id="PF00361">
    <property type="entry name" value="Proton_antipo_M"/>
    <property type="match status" value="1"/>
</dbReference>
<gene>
    <name evidence="20" type="primary">ND4</name>
</gene>
<feature type="transmembrane region" description="Helical" evidence="17">
    <location>
        <begin position="20"/>
        <end position="41"/>
    </location>
</feature>
<dbReference type="PANTHER" id="PTHR43507">
    <property type="entry name" value="NADH-UBIQUINONE OXIDOREDUCTASE CHAIN 4"/>
    <property type="match status" value="1"/>
</dbReference>
<dbReference type="GeneID" id="3332292"/>
<dbReference type="InterPro" id="IPR000260">
    <property type="entry name" value="NADH4_N"/>
</dbReference>
<evidence type="ECO:0000256" key="4">
    <source>
        <dbReference type="ARBA" id="ARBA00012944"/>
    </source>
</evidence>
<accession>Q5F0F7</accession>
<sequence length="444" mass="50628">MLKVILPLLMLMMFNKKWDVVQLGLMNLSFVLGLSCYHNFYIYELGFMIGMDYMSYIMIYLSVWIMSLIVLSSQKIKTLNNFYSSFIMVNLLLLLSLVITFSAMDYLLFYISFEMSLIPTLILILGWGYQPERIQAGVYMLFYTLAFSLPLLGSLLIYYFSSGSLVMSLSQPIYYESYMEMVWYFSTVWAFLVKLPMYMFHLWLPKAHVEAPVAGSMILAGVLLKLGGYGLIRVLVMFQNISKEFSWLWVSLGLVGGFFISLMCLRQVDMKSLIAYSSVAHMSLVLCGLMIFSWWGLTGGVIVMVGHGLCSSGLFCLSNIVYERISSRSLLIGKGLLSFMPSMGLWWFLLSVSNMASPPSLNLLGEISLIMSILSWSKFSMFGISLLSFFSAAYTLYMYSLSQHGLFYNCLYACCSGKVREYLVLFLHWFPLNVLIMNTNLISI</sequence>
<keyword evidence="7 17" id="KW-0679">Respiratory chain</keyword>
<keyword evidence="9" id="KW-1278">Translocase</keyword>
<dbReference type="GO" id="GO:0048039">
    <property type="term" value="F:ubiquinone binding"/>
    <property type="evidence" value="ECO:0007669"/>
    <property type="project" value="TreeGrafter"/>
</dbReference>
<keyword evidence="11 17" id="KW-1133">Transmembrane helix</keyword>
<feature type="transmembrane region" description="Helical" evidence="17">
    <location>
        <begin position="141"/>
        <end position="161"/>
    </location>
</feature>
<evidence type="ECO:0000256" key="12">
    <source>
        <dbReference type="ARBA" id="ARBA00023027"/>
    </source>
</evidence>
<evidence type="ECO:0000256" key="11">
    <source>
        <dbReference type="ARBA" id="ARBA00022989"/>
    </source>
</evidence>
<geneLocation type="mitochondrion" evidence="20"/>
<keyword evidence="12 17" id="KW-0520">NAD</keyword>
<dbReference type="GO" id="GO:0015990">
    <property type="term" value="P:electron transport coupled proton transport"/>
    <property type="evidence" value="ECO:0007669"/>
    <property type="project" value="TreeGrafter"/>
</dbReference>
<protein>
    <recommendedName>
        <fullName evidence="5 17">NADH-ubiquinone oxidoreductase chain 4</fullName>
        <ecNumber evidence="4 17">7.1.1.2</ecNumber>
    </recommendedName>
</protein>
<feature type="transmembrane region" description="Helical" evidence="17">
    <location>
        <begin position="301"/>
        <end position="322"/>
    </location>
</feature>
<dbReference type="PRINTS" id="PR01437">
    <property type="entry name" value="NUOXDRDTASE4"/>
</dbReference>
<evidence type="ECO:0000256" key="9">
    <source>
        <dbReference type="ARBA" id="ARBA00022967"/>
    </source>
</evidence>
<keyword evidence="13 17" id="KW-0830">Ubiquinone</keyword>
<evidence type="ECO:0000256" key="6">
    <source>
        <dbReference type="ARBA" id="ARBA00022448"/>
    </source>
</evidence>
<evidence type="ECO:0000256" key="1">
    <source>
        <dbReference type="ARBA" id="ARBA00003257"/>
    </source>
</evidence>
<evidence type="ECO:0000256" key="13">
    <source>
        <dbReference type="ARBA" id="ARBA00023075"/>
    </source>
</evidence>